<proteinExistence type="predicted"/>
<gene>
    <name evidence="2" type="ORF">BTW10_09130</name>
</gene>
<evidence type="ECO:0000256" key="1">
    <source>
        <dbReference type="SAM" id="Phobius"/>
    </source>
</evidence>
<reference evidence="2 3" key="1">
    <citation type="submission" date="2016-12" db="EMBL/GenBank/DDBJ databases">
        <title>Draft genome sequences of strains Salinicola socius SMB35, Salinicola sp. MH3R3-1 and Chromohalobacter sp. SMB17 from the Verkhnekamsk potash mining region of Russia.</title>
        <authorList>
            <person name="Mavrodi D.V."/>
            <person name="Olsson B.E."/>
            <person name="Korsakova E.S."/>
            <person name="Pyankova A."/>
            <person name="Mavrodi O.V."/>
            <person name="Plotnikova E.G."/>
        </authorList>
    </citation>
    <scope>NUCLEOTIDE SEQUENCE [LARGE SCALE GENOMIC DNA]</scope>
    <source>
        <strain evidence="2 3">SMB17</strain>
    </source>
</reference>
<evidence type="ECO:0000313" key="3">
    <source>
        <dbReference type="Proteomes" id="UP000186806"/>
    </source>
</evidence>
<sequence>MKDASSSRDTTPRRANKLGCLGLIVGAIAFIVAVYAIIIYFISQGATPEDEAGEDRGIAQCWQSMAAPEMTDRQRHTTEERCQEMTEQFKLKYGHAPSVTQPPSS</sequence>
<keyword evidence="1" id="KW-0812">Transmembrane</keyword>
<evidence type="ECO:0000313" key="2">
    <source>
        <dbReference type="EMBL" id="OLO11526.1"/>
    </source>
</evidence>
<dbReference type="STRING" id="223900.GCA_000821045_02495"/>
<dbReference type="RefSeq" id="WP_075369157.1">
    <property type="nucleotide sequence ID" value="NZ_JAKGAJ010000021.1"/>
</dbReference>
<dbReference type="EMBL" id="MSDQ01000022">
    <property type="protein sequence ID" value="OLO11526.1"/>
    <property type="molecule type" value="Genomic_DNA"/>
</dbReference>
<keyword evidence="1" id="KW-0472">Membrane</keyword>
<dbReference type="AlphaFoldDB" id="A0A1Q8TCX6"/>
<protein>
    <submittedName>
        <fullName evidence="2">Uncharacterized protein</fullName>
    </submittedName>
</protein>
<accession>A0A1Q8TCX6</accession>
<dbReference type="Proteomes" id="UP000186806">
    <property type="component" value="Unassembled WGS sequence"/>
</dbReference>
<name>A0A1Q8TCX6_9GAMM</name>
<keyword evidence="3" id="KW-1185">Reference proteome</keyword>
<feature type="transmembrane region" description="Helical" evidence="1">
    <location>
        <begin position="21"/>
        <end position="42"/>
    </location>
</feature>
<organism evidence="2 3">
    <name type="scientific">Chromohalobacter japonicus</name>
    <dbReference type="NCBI Taxonomy" id="223900"/>
    <lineage>
        <taxon>Bacteria</taxon>
        <taxon>Pseudomonadati</taxon>
        <taxon>Pseudomonadota</taxon>
        <taxon>Gammaproteobacteria</taxon>
        <taxon>Oceanospirillales</taxon>
        <taxon>Halomonadaceae</taxon>
        <taxon>Chromohalobacter</taxon>
    </lineage>
</organism>
<comment type="caution">
    <text evidence="2">The sequence shown here is derived from an EMBL/GenBank/DDBJ whole genome shotgun (WGS) entry which is preliminary data.</text>
</comment>
<keyword evidence="1" id="KW-1133">Transmembrane helix</keyword>